<dbReference type="SUPFAM" id="SSF161219">
    <property type="entry name" value="CHY zinc finger-like"/>
    <property type="match status" value="1"/>
</dbReference>
<keyword evidence="1" id="KW-0479">Metal-binding</keyword>
<dbReference type="GO" id="GO:0016567">
    <property type="term" value="P:protein ubiquitination"/>
    <property type="evidence" value="ECO:0007669"/>
    <property type="project" value="TreeGrafter"/>
</dbReference>
<dbReference type="InterPro" id="IPR037275">
    <property type="entry name" value="Znf_CTCHY_sf"/>
</dbReference>
<evidence type="ECO:0000259" key="6">
    <source>
        <dbReference type="PROSITE" id="PS51270"/>
    </source>
</evidence>
<dbReference type="Pfam" id="PF13639">
    <property type="entry name" value="zf-RING_2"/>
    <property type="match status" value="1"/>
</dbReference>
<dbReference type="PANTHER" id="PTHR21319:SF53">
    <property type="entry name" value="RING FINGER AND CHY ZINC FINGER DOMAIN-CONTAINING PROTEIN 1"/>
    <property type="match status" value="1"/>
</dbReference>
<name>A0A6C0K4Y5_9ZZZZ</name>
<dbReference type="EMBL" id="MN740779">
    <property type="protein sequence ID" value="QHU11134.1"/>
    <property type="molecule type" value="Genomic_DNA"/>
</dbReference>
<feature type="domain" description="CHY-type" evidence="5">
    <location>
        <begin position="1"/>
        <end position="72"/>
    </location>
</feature>
<keyword evidence="2" id="KW-0863">Zinc-finger</keyword>
<evidence type="ECO:0000259" key="5">
    <source>
        <dbReference type="PROSITE" id="PS51266"/>
    </source>
</evidence>
<dbReference type="PANTHER" id="PTHR21319">
    <property type="entry name" value="RING FINGER AND CHY ZINC FINGER DOMAIN-CONTAINING PROTEIN 1"/>
    <property type="match status" value="1"/>
</dbReference>
<dbReference type="InterPro" id="IPR017921">
    <property type="entry name" value="Znf_CTCHY"/>
</dbReference>
<dbReference type="GO" id="GO:0006511">
    <property type="term" value="P:ubiquitin-dependent protein catabolic process"/>
    <property type="evidence" value="ECO:0007669"/>
    <property type="project" value="TreeGrafter"/>
</dbReference>
<proteinExistence type="predicted"/>
<dbReference type="InterPro" id="IPR039512">
    <property type="entry name" value="RCHY1_zinc-ribbon"/>
</dbReference>
<dbReference type="Gene3D" id="3.30.40.10">
    <property type="entry name" value="Zinc/RING finger domain, C3HC4 (zinc finger)"/>
    <property type="match status" value="1"/>
</dbReference>
<dbReference type="InterPro" id="IPR013083">
    <property type="entry name" value="Znf_RING/FYVE/PHD"/>
</dbReference>
<evidence type="ECO:0000256" key="1">
    <source>
        <dbReference type="ARBA" id="ARBA00022723"/>
    </source>
</evidence>
<evidence type="ECO:0008006" key="8">
    <source>
        <dbReference type="Google" id="ProtNLM"/>
    </source>
</evidence>
<dbReference type="PROSITE" id="PS51270">
    <property type="entry name" value="ZF_CTCHY"/>
    <property type="match status" value="1"/>
</dbReference>
<dbReference type="InterPro" id="IPR001841">
    <property type="entry name" value="Znf_RING"/>
</dbReference>
<accession>A0A6C0K4Y5</accession>
<dbReference type="Pfam" id="PF05495">
    <property type="entry name" value="zf-CHY"/>
    <property type="match status" value="1"/>
</dbReference>
<dbReference type="InterPro" id="IPR008913">
    <property type="entry name" value="Znf_CHY"/>
</dbReference>
<sequence length="252" mass="28452">MPCVHYKRKAMLLAPCCNEFFDCRFCHDKVRFEDEKDVKRCHVMDRHLVKTVRCVLCSLKQEAGQVCKGCGVVLGNYWCSICVFLDDEDKGQFHCDKCGICRVGGAAAHVHCDKCGICVKAAAFESHACLANAARNDCTVCLESLHQSRDPIQFLRCGHSLHSNCMTEFLKGGQHVCPLCKKSVLNEEFQQLLIQDLDQQIEMAPMPEEYRDKQVQIQCNDCLEKGRAPFHIFGLKCDDCGSYNTTKIGDNE</sequence>
<dbReference type="CDD" id="cd16464">
    <property type="entry name" value="RING-H2_Pirh2-like"/>
    <property type="match status" value="1"/>
</dbReference>
<dbReference type="PROSITE" id="PS51266">
    <property type="entry name" value="ZF_CHY"/>
    <property type="match status" value="1"/>
</dbReference>
<dbReference type="Pfam" id="PF14599">
    <property type="entry name" value="zinc_ribbon_6"/>
    <property type="match status" value="1"/>
</dbReference>
<dbReference type="AlphaFoldDB" id="A0A6C0K4Y5"/>
<protein>
    <recommendedName>
        <fullName evidence="8">RING-type domain-containing protein</fullName>
    </recommendedName>
</protein>
<organism evidence="7">
    <name type="scientific">viral metagenome</name>
    <dbReference type="NCBI Taxonomy" id="1070528"/>
    <lineage>
        <taxon>unclassified sequences</taxon>
        <taxon>metagenomes</taxon>
        <taxon>organismal metagenomes</taxon>
    </lineage>
</organism>
<dbReference type="SUPFAM" id="SSF57850">
    <property type="entry name" value="RING/U-box"/>
    <property type="match status" value="1"/>
</dbReference>
<dbReference type="GO" id="GO:0005634">
    <property type="term" value="C:nucleus"/>
    <property type="evidence" value="ECO:0007669"/>
    <property type="project" value="TreeGrafter"/>
</dbReference>
<dbReference type="SUPFAM" id="SSF161245">
    <property type="entry name" value="Zinc hairpin stack"/>
    <property type="match status" value="1"/>
</dbReference>
<reference evidence="7" key="1">
    <citation type="journal article" date="2020" name="Nature">
        <title>Giant virus diversity and host interactions through global metagenomics.</title>
        <authorList>
            <person name="Schulz F."/>
            <person name="Roux S."/>
            <person name="Paez-Espino D."/>
            <person name="Jungbluth S."/>
            <person name="Walsh D.A."/>
            <person name="Denef V.J."/>
            <person name="McMahon K.D."/>
            <person name="Konstantinidis K.T."/>
            <person name="Eloe-Fadrosh E.A."/>
            <person name="Kyrpides N.C."/>
            <person name="Woyke T."/>
        </authorList>
    </citation>
    <scope>NUCLEOTIDE SEQUENCE</scope>
    <source>
        <strain evidence="7">GVMAG-S-1101165-84</strain>
    </source>
</reference>
<evidence type="ECO:0000259" key="4">
    <source>
        <dbReference type="PROSITE" id="PS50089"/>
    </source>
</evidence>
<dbReference type="GO" id="GO:0008270">
    <property type="term" value="F:zinc ion binding"/>
    <property type="evidence" value="ECO:0007669"/>
    <property type="project" value="UniProtKB-KW"/>
</dbReference>
<dbReference type="PROSITE" id="PS50089">
    <property type="entry name" value="ZF_RING_2"/>
    <property type="match status" value="1"/>
</dbReference>
<evidence type="ECO:0000256" key="3">
    <source>
        <dbReference type="ARBA" id="ARBA00022833"/>
    </source>
</evidence>
<feature type="domain" description="CTCHY-type" evidence="6">
    <location>
        <begin position="74"/>
        <end position="137"/>
    </location>
</feature>
<evidence type="ECO:0000256" key="2">
    <source>
        <dbReference type="ARBA" id="ARBA00022771"/>
    </source>
</evidence>
<keyword evidence="3" id="KW-0862">Zinc</keyword>
<evidence type="ECO:0000313" key="7">
    <source>
        <dbReference type="EMBL" id="QHU11134.1"/>
    </source>
</evidence>
<feature type="domain" description="RING-type" evidence="4">
    <location>
        <begin position="138"/>
        <end position="181"/>
    </location>
</feature>
<dbReference type="GO" id="GO:0061630">
    <property type="term" value="F:ubiquitin protein ligase activity"/>
    <property type="evidence" value="ECO:0007669"/>
    <property type="project" value="TreeGrafter"/>
</dbReference>
<dbReference type="SMART" id="SM00184">
    <property type="entry name" value="RING"/>
    <property type="match status" value="1"/>
</dbReference>
<dbReference type="Gene3D" id="2.20.28.10">
    <property type="match status" value="1"/>
</dbReference>
<dbReference type="InterPro" id="IPR037274">
    <property type="entry name" value="Znf_CHY_sf"/>
</dbReference>